<dbReference type="EMBL" id="KB096983">
    <property type="protein sequence ID" value="ESO00210.1"/>
    <property type="molecule type" value="Genomic_DNA"/>
</dbReference>
<evidence type="ECO:0000259" key="1">
    <source>
        <dbReference type="Pfam" id="PF18658"/>
    </source>
</evidence>
<gene>
    <name evidence="3" type="primary">20195918</name>
    <name evidence="2" type="ORF">HELRODRAFT_125575</name>
</gene>
<evidence type="ECO:0000313" key="2">
    <source>
        <dbReference type="EMBL" id="ESO00210.1"/>
    </source>
</evidence>
<dbReference type="EnsemblMetazoa" id="HelroT125575">
    <property type="protein sequence ID" value="HelroP125575"/>
    <property type="gene ID" value="HelroG125575"/>
</dbReference>
<dbReference type="RefSeq" id="XP_009021644.1">
    <property type="nucleotide sequence ID" value="XM_009023396.1"/>
</dbReference>
<dbReference type="OMA" id="IASEMCP"/>
<reference evidence="4" key="1">
    <citation type="submission" date="2012-12" db="EMBL/GenBank/DDBJ databases">
        <authorList>
            <person name="Hellsten U."/>
            <person name="Grimwood J."/>
            <person name="Chapman J.A."/>
            <person name="Shapiro H."/>
            <person name="Aerts A."/>
            <person name="Otillar R.P."/>
            <person name="Terry A.Y."/>
            <person name="Boore J.L."/>
            <person name="Simakov O."/>
            <person name="Marletaz F."/>
            <person name="Cho S.-J."/>
            <person name="Edsinger-Gonzales E."/>
            <person name="Havlak P."/>
            <person name="Kuo D.-H."/>
            <person name="Larsson T."/>
            <person name="Lv J."/>
            <person name="Arendt D."/>
            <person name="Savage R."/>
            <person name="Osoegawa K."/>
            <person name="de Jong P."/>
            <person name="Lindberg D.R."/>
            <person name="Seaver E.C."/>
            <person name="Weisblat D.A."/>
            <person name="Putnam N.H."/>
            <person name="Grigoriev I.V."/>
            <person name="Rokhsar D.S."/>
        </authorList>
    </citation>
    <scope>NUCLEOTIDE SEQUENCE</scope>
</reference>
<dbReference type="STRING" id="6412.T1EH68"/>
<dbReference type="InParanoid" id="T1EH68"/>
<keyword evidence="4" id="KW-1185">Reference proteome</keyword>
<proteinExistence type="predicted"/>
<dbReference type="AlphaFoldDB" id="T1EH68"/>
<dbReference type="Pfam" id="PF18658">
    <property type="entry name" value="zf-C2H2_12"/>
    <property type="match status" value="1"/>
</dbReference>
<dbReference type="CTD" id="20195918"/>
<dbReference type="KEGG" id="hro:HELRODRAFT_125575"/>
<dbReference type="EMBL" id="AMQM01005526">
    <property type="status" value="NOT_ANNOTATED_CDS"/>
    <property type="molecule type" value="Genomic_DNA"/>
</dbReference>
<feature type="domain" description="SPIN-DOC-like zinc-finger" evidence="1">
    <location>
        <begin position="11"/>
        <end position="53"/>
    </location>
</feature>
<protein>
    <recommendedName>
        <fullName evidence="1">SPIN-DOC-like zinc-finger domain-containing protein</fullName>
    </recommendedName>
</protein>
<dbReference type="PANTHER" id="PTHR45913">
    <property type="entry name" value="EPM2A-INTERACTING PROTEIN 1"/>
    <property type="match status" value="1"/>
</dbReference>
<dbReference type="OrthoDB" id="10068441at2759"/>
<dbReference type="InterPro" id="IPR040647">
    <property type="entry name" value="SPIN-DOC_Znf-C2H2"/>
</dbReference>
<dbReference type="PANTHER" id="PTHR45913:SF21">
    <property type="entry name" value="DUF4371 DOMAIN-CONTAINING PROTEIN"/>
    <property type="match status" value="1"/>
</dbReference>
<sequence length="151" mass="17038">KIASENRIFKSSWTESYFVIQQADVILCLICQETIAVHKEYNIKRHYCSKHSNKFDSVVGQTRTDRINSMKQEIVAQQSLFKIGNQSAGAATKVSYLIAEAIAKRGKPFSDGELVKHCLEIFTDVVCPTKKSLVENVSLSHQTIGRRVDDM</sequence>
<reference evidence="2 4" key="2">
    <citation type="journal article" date="2013" name="Nature">
        <title>Insights into bilaterian evolution from three spiralian genomes.</title>
        <authorList>
            <person name="Simakov O."/>
            <person name="Marletaz F."/>
            <person name="Cho S.J."/>
            <person name="Edsinger-Gonzales E."/>
            <person name="Havlak P."/>
            <person name="Hellsten U."/>
            <person name="Kuo D.H."/>
            <person name="Larsson T."/>
            <person name="Lv J."/>
            <person name="Arendt D."/>
            <person name="Savage R."/>
            <person name="Osoegawa K."/>
            <person name="de Jong P."/>
            <person name="Grimwood J."/>
            <person name="Chapman J.A."/>
            <person name="Shapiro H."/>
            <person name="Aerts A."/>
            <person name="Otillar R.P."/>
            <person name="Terry A.Y."/>
            <person name="Boore J.L."/>
            <person name="Grigoriev I.V."/>
            <person name="Lindberg D.R."/>
            <person name="Seaver E.C."/>
            <person name="Weisblat D.A."/>
            <person name="Putnam N.H."/>
            <person name="Rokhsar D.S."/>
        </authorList>
    </citation>
    <scope>NUCLEOTIDE SEQUENCE</scope>
</reference>
<evidence type="ECO:0000313" key="3">
    <source>
        <dbReference type="EnsemblMetazoa" id="HelroP125575"/>
    </source>
</evidence>
<dbReference type="Proteomes" id="UP000015101">
    <property type="component" value="Unassembled WGS sequence"/>
</dbReference>
<dbReference type="HOGENOM" id="CLU_021316_3_2_1"/>
<evidence type="ECO:0000313" key="4">
    <source>
        <dbReference type="Proteomes" id="UP000015101"/>
    </source>
</evidence>
<organism evidence="3 4">
    <name type="scientific">Helobdella robusta</name>
    <name type="common">Californian leech</name>
    <dbReference type="NCBI Taxonomy" id="6412"/>
    <lineage>
        <taxon>Eukaryota</taxon>
        <taxon>Metazoa</taxon>
        <taxon>Spiralia</taxon>
        <taxon>Lophotrochozoa</taxon>
        <taxon>Annelida</taxon>
        <taxon>Clitellata</taxon>
        <taxon>Hirudinea</taxon>
        <taxon>Rhynchobdellida</taxon>
        <taxon>Glossiphoniidae</taxon>
        <taxon>Helobdella</taxon>
    </lineage>
</organism>
<reference evidence="3" key="3">
    <citation type="submission" date="2015-06" db="UniProtKB">
        <authorList>
            <consortium name="EnsemblMetazoa"/>
        </authorList>
    </citation>
    <scope>IDENTIFICATION</scope>
</reference>
<accession>T1EH68</accession>
<name>T1EH68_HELRO</name>
<dbReference type="GeneID" id="20195918"/>